<feature type="non-terminal residue" evidence="1">
    <location>
        <position position="1"/>
    </location>
</feature>
<protein>
    <submittedName>
        <fullName evidence="1">Uncharacterized protein</fullName>
    </submittedName>
</protein>
<proteinExistence type="predicted"/>
<sequence>RGRRRKRSVVYRSWLGFWCRRWRGRTGPVVNRGWLGCWGWRRWWKRFINGGKRRCWLRWSRLRGSKRKDFSLILYVSDKSRVFNDFISHNLSTAVRESNTIFSVGFGTISVFFQPKV</sequence>
<accession>A0A0K2U2C8</accession>
<dbReference type="EMBL" id="HACA01014879">
    <property type="protein sequence ID" value="CDW32240.1"/>
    <property type="molecule type" value="Transcribed_RNA"/>
</dbReference>
<reference evidence="1" key="1">
    <citation type="submission" date="2014-05" db="EMBL/GenBank/DDBJ databases">
        <authorList>
            <person name="Chronopoulou M."/>
        </authorList>
    </citation>
    <scope>NUCLEOTIDE SEQUENCE</scope>
    <source>
        <tissue evidence="1">Whole organism</tissue>
    </source>
</reference>
<organism evidence="1">
    <name type="scientific">Lepeophtheirus salmonis</name>
    <name type="common">Salmon louse</name>
    <name type="synonym">Caligus salmonis</name>
    <dbReference type="NCBI Taxonomy" id="72036"/>
    <lineage>
        <taxon>Eukaryota</taxon>
        <taxon>Metazoa</taxon>
        <taxon>Ecdysozoa</taxon>
        <taxon>Arthropoda</taxon>
        <taxon>Crustacea</taxon>
        <taxon>Multicrustacea</taxon>
        <taxon>Hexanauplia</taxon>
        <taxon>Copepoda</taxon>
        <taxon>Siphonostomatoida</taxon>
        <taxon>Caligidae</taxon>
        <taxon>Lepeophtheirus</taxon>
    </lineage>
</organism>
<dbReference type="AlphaFoldDB" id="A0A0K2U2C8"/>
<evidence type="ECO:0000313" key="1">
    <source>
        <dbReference type="EMBL" id="CDW32240.1"/>
    </source>
</evidence>
<name>A0A0K2U2C8_LEPSM</name>